<dbReference type="InterPro" id="IPR051313">
    <property type="entry name" value="Bact_iron-sidero_bind"/>
</dbReference>
<keyword evidence="4" id="KW-0410">Iron transport</keyword>
<evidence type="ECO:0000313" key="9">
    <source>
        <dbReference type="Proteomes" id="UP000199582"/>
    </source>
</evidence>
<comment type="subcellular location">
    <subcellularLocation>
        <location evidence="1">Cell envelope</location>
    </subcellularLocation>
</comment>
<dbReference type="EMBL" id="FOAG01000003">
    <property type="protein sequence ID" value="SEL04456.1"/>
    <property type="molecule type" value="Genomic_DNA"/>
</dbReference>
<dbReference type="CDD" id="cd01146">
    <property type="entry name" value="FhuD"/>
    <property type="match status" value="1"/>
</dbReference>
<dbReference type="Proteomes" id="UP000199582">
    <property type="component" value="Unassembled WGS sequence"/>
</dbReference>
<comment type="similarity">
    <text evidence="2">Belongs to the bacterial solute-binding protein 8 family.</text>
</comment>
<keyword evidence="3" id="KW-0813">Transport</keyword>
<gene>
    <name evidence="8" type="ORF">SAMN05443999_103170</name>
</gene>
<name>A0A1H7LZQ0_9RHOB</name>
<evidence type="ECO:0000256" key="5">
    <source>
        <dbReference type="ARBA" id="ARBA00022729"/>
    </source>
</evidence>
<organism evidence="8 9">
    <name type="scientific">Roseovarius azorensis</name>
    <dbReference type="NCBI Taxonomy" id="1287727"/>
    <lineage>
        <taxon>Bacteria</taxon>
        <taxon>Pseudomonadati</taxon>
        <taxon>Pseudomonadota</taxon>
        <taxon>Alphaproteobacteria</taxon>
        <taxon>Rhodobacterales</taxon>
        <taxon>Roseobacteraceae</taxon>
        <taxon>Roseovarius</taxon>
    </lineage>
</organism>
<evidence type="ECO:0000256" key="4">
    <source>
        <dbReference type="ARBA" id="ARBA00022496"/>
    </source>
</evidence>
<dbReference type="PRINTS" id="PR01715">
    <property type="entry name" value="FERRIBNDNGPP"/>
</dbReference>
<accession>A0A1H7LZQ0</accession>
<evidence type="ECO:0000256" key="3">
    <source>
        <dbReference type="ARBA" id="ARBA00022448"/>
    </source>
</evidence>
<dbReference type="STRING" id="1287727.SAMN05443999_103170"/>
<evidence type="ECO:0000313" key="8">
    <source>
        <dbReference type="EMBL" id="SEL04456.1"/>
    </source>
</evidence>
<dbReference type="AlphaFoldDB" id="A0A1H7LZQ0"/>
<keyword evidence="4" id="KW-0408">Iron</keyword>
<keyword evidence="4" id="KW-0406">Ion transport</keyword>
<dbReference type="RefSeq" id="WP_175544710.1">
    <property type="nucleotide sequence ID" value="NZ_FOAG01000003.1"/>
</dbReference>
<sequence length="294" mass="32154">MQHWLASLLILITLSANVVRAQDVPPDRIAVLSWALAELVLELDIAPVGVADMAGYRKWVRQPALPEGVTDLGLRQEPNIERLADLAPDLILASDQQADLVPVLERIAPVWVIQGFDTAQDNAAASRTAYLDLAHLMGRETLAKERLATLDARIAAAGARVWDHFGGAVPPILPIRLLTSESLRLHGANSMALAALEGMGLQHAAPGRPTEWGFVQKRVEELALFDEAIVLQIEPFPEKDALYATQMWQFMPFVRGGRYAEVRPVWTFGGVFSLGYLADAFAEALVSLDPEAAR</sequence>
<reference evidence="8 9" key="1">
    <citation type="submission" date="2016-10" db="EMBL/GenBank/DDBJ databases">
        <authorList>
            <person name="de Groot N.N."/>
        </authorList>
    </citation>
    <scope>NUCLEOTIDE SEQUENCE [LARGE SCALE GENOMIC DNA]</scope>
    <source>
        <strain evidence="8 9">DSM 100674</strain>
    </source>
</reference>
<proteinExistence type="inferred from homology"/>
<keyword evidence="5 6" id="KW-0732">Signal</keyword>
<evidence type="ECO:0000256" key="2">
    <source>
        <dbReference type="ARBA" id="ARBA00008814"/>
    </source>
</evidence>
<dbReference type="PANTHER" id="PTHR30532:SF1">
    <property type="entry name" value="IRON(3+)-HYDROXAMATE-BINDING PROTEIN FHUD"/>
    <property type="match status" value="1"/>
</dbReference>
<dbReference type="Pfam" id="PF01497">
    <property type="entry name" value="Peripla_BP_2"/>
    <property type="match status" value="1"/>
</dbReference>
<feature type="chain" id="PRO_5009299695" evidence="6">
    <location>
        <begin position="22"/>
        <end position="294"/>
    </location>
</feature>
<evidence type="ECO:0000256" key="1">
    <source>
        <dbReference type="ARBA" id="ARBA00004196"/>
    </source>
</evidence>
<evidence type="ECO:0000256" key="6">
    <source>
        <dbReference type="SAM" id="SignalP"/>
    </source>
</evidence>
<protein>
    <submittedName>
        <fullName evidence="8">Iron complex transport system substrate-binding protein</fullName>
    </submittedName>
</protein>
<keyword evidence="9" id="KW-1185">Reference proteome</keyword>
<dbReference type="InterPro" id="IPR002491">
    <property type="entry name" value="ABC_transptr_periplasmic_BD"/>
</dbReference>
<dbReference type="PANTHER" id="PTHR30532">
    <property type="entry name" value="IRON III DICITRATE-BINDING PERIPLASMIC PROTEIN"/>
    <property type="match status" value="1"/>
</dbReference>
<evidence type="ECO:0000259" key="7">
    <source>
        <dbReference type="PROSITE" id="PS50983"/>
    </source>
</evidence>
<dbReference type="PROSITE" id="PS50983">
    <property type="entry name" value="FE_B12_PBP"/>
    <property type="match status" value="1"/>
</dbReference>
<feature type="domain" description="Fe/B12 periplasmic-binding" evidence="7">
    <location>
        <begin position="28"/>
        <end position="292"/>
    </location>
</feature>
<dbReference type="Gene3D" id="3.40.50.1980">
    <property type="entry name" value="Nitrogenase molybdenum iron protein domain"/>
    <property type="match status" value="2"/>
</dbReference>
<dbReference type="SUPFAM" id="SSF53807">
    <property type="entry name" value="Helical backbone' metal receptor"/>
    <property type="match status" value="1"/>
</dbReference>
<feature type="signal peptide" evidence="6">
    <location>
        <begin position="1"/>
        <end position="21"/>
    </location>
</feature>
<dbReference type="GO" id="GO:0030288">
    <property type="term" value="C:outer membrane-bounded periplasmic space"/>
    <property type="evidence" value="ECO:0007669"/>
    <property type="project" value="TreeGrafter"/>
</dbReference>
<dbReference type="GO" id="GO:1901678">
    <property type="term" value="P:iron coordination entity transport"/>
    <property type="evidence" value="ECO:0007669"/>
    <property type="project" value="UniProtKB-ARBA"/>
</dbReference>